<protein>
    <submittedName>
        <fullName evidence="2">Uncharacterized protein</fullName>
    </submittedName>
</protein>
<accession>A0ABT5EAT2</accession>
<feature type="compositionally biased region" description="Low complexity" evidence="1">
    <location>
        <begin position="30"/>
        <end position="58"/>
    </location>
</feature>
<feature type="region of interest" description="Disordered" evidence="1">
    <location>
        <begin position="20"/>
        <end position="72"/>
    </location>
</feature>
<dbReference type="RefSeq" id="WP_272091515.1">
    <property type="nucleotide sequence ID" value="NZ_JAQNDL010000004.1"/>
</dbReference>
<reference evidence="2 3" key="1">
    <citation type="submission" date="2022-11" db="EMBL/GenBank/DDBJ databases">
        <title>Minimal conservation of predation-associated metabolite biosynthetic gene clusters underscores biosynthetic potential of Myxococcota including descriptions for ten novel species: Archangium lansinium sp. nov., Myxococcus landrumus sp. nov., Nannocystis bai.</title>
        <authorList>
            <person name="Ahearne A."/>
            <person name="Stevens C."/>
            <person name="Dowd S."/>
        </authorList>
    </citation>
    <scope>NUCLEOTIDE SEQUENCE [LARGE SCALE GENOMIC DNA]</scope>
    <source>
        <strain evidence="2 3">BB15-2</strain>
    </source>
</reference>
<name>A0ABT5EAT2_9BACT</name>
<keyword evidence="3" id="KW-1185">Reference proteome</keyword>
<dbReference type="Proteomes" id="UP001221686">
    <property type="component" value="Unassembled WGS sequence"/>
</dbReference>
<organism evidence="2 3">
    <name type="scientific">Nannocystis bainbridge</name>
    <dbReference type="NCBI Taxonomy" id="2995303"/>
    <lineage>
        <taxon>Bacteria</taxon>
        <taxon>Pseudomonadati</taxon>
        <taxon>Myxococcota</taxon>
        <taxon>Polyangia</taxon>
        <taxon>Nannocystales</taxon>
        <taxon>Nannocystaceae</taxon>
        <taxon>Nannocystis</taxon>
    </lineage>
</organism>
<comment type="caution">
    <text evidence="2">The sequence shown here is derived from an EMBL/GenBank/DDBJ whole genome shotgun (WGS) entry which is preliminary data.</text>
</comment>
<evidence type="ECO:0000313" key="3">
    <source>
        <dbReference type="Proteomes" id="UP001221686"/>
    </source>
</evidence>
<feature type="region of interest" description="Disordered" evidence="1">
    <location>
        <begin position="278"/>
        <end position="298"/>
    </location>
</feature>
<proteinExistence type="predicted"/>
<dbReference type="EMBL" id="JAQNDL010000004">
    <property type="protein sequence ID" value="MDC0722978.1"/>
    <property type="molecule type" value="Genomic_DNA"/>
</dbReference>
<evidence type="ECO:0000256" key="1">
    <source>
        <dbReference type="SAM" id="MobiDB-lite"/>
    </source>
</evidence>
<evidence type="ECO:0000313" key="2">
    <source>
        <dbReference type="EMBL" id="MDC0722978.1"/>
    </source>
</evidence>
<feature type="region of interest" description="Disordered" evidence="1">
    <location>
        <begin position="619"/>
        <end position="643"/>
    </location>
</feature>
<gene>
    <name evidence="2" type="ORF">POL25_39180</name>
</gene>
<sequence length="659" mass="70579">MPRLRLEWIAVASLTACGATPTADTAAGRPVSASPATPVTASAPAPLETTAPPAAATPAPTPLPLPTAADAGTCPAADDRAYGILVSPQRPAVGQPMRVLAATLAGEEALALRVEGGADPSDMRFWTGAPAAALATVTPDRAGELTIVAGRGGVGKVCLKVKVRERAGRDAPPPASTAVWPSQRAWDSGEEALYSAWVRALFHAEPGVDLAYTAFDQVTRDPVRNILHDAFAWGEDAAPQQGGLHMRPDCADTPYFLRAYYSWKRALPFAFRGCSRGGPGKPPRCGETTSNLAAPGGSGPQPGQLGAVQHFMRRTLAWGVHTGNGRVALGDERSDLYPVRLDRRSLRPGTVYADPYGHILVLVELFAGEGGRPGVLYAVDGQPDGSITRKRFWEGNFLWNPDPLLGGSGFKNFRPIAIRDGAATPLTDAEIAAHGDYGDLSQEQGTLAGPAFYDRMEAIVSPGARDPFLAQEEAVAALFEQARVRVTSVGNGEAFFKQSPGATIAMPEGFAVFETTGSWESYSTPARDLRLLIAIDVVRDFADKVRRQPAVFAAENDLEGVVRRLGEARDKLLADPKFRFEYVRSDGSKWPLGLGELVARGRALEVAYNPNDCPEHRWGAPAGSEEAKPCSRRAPNEQQTKMERYREWFSARKRPARGT</sequence>